<dbReference type="SMART" id="SM00530">
    <property type="entry name" value="HTH_XRE"/>
    <property type="match status" value="1"/>
</dbReference>
<comment type="caution">
    <text evidence="2">The sequence shown here is derived from an EMBL/GenBank/DDBJ whole genome shotgun (WGS) entry which is preliminary data.</text>
</comment>
<dbReference type="PROSITE" id="PS50943">
    <property type="entry name" value="HTH_CROC1"/>
    <property type="match status" value="1"/>
</dbReference>
<dbReference type="GO" id="GO:0003677">
    <property type="term" value="F:DNA binding"/>
    <property type="evidence" value="ECO:0007669"/>
    <property type="project" value="InterPro"/>
</dbReference>
<dbReference type="EMBL" id="STGX01000010">
    <property type="protein sequence ID" value="THV27536.1"/>
    <property type="molecule type" value="Genomic_DNA"/>
</dbReference>
<dbReference type="SUPFAM" id="SSF47413">
    <property type="entry name" value="lambda repressor-like DNA-binding domains"/>
    <property type="match status" value="1"/>
</dbReference>
<reference evidence="2 3" key="1">
    <citation type="journal article" date="2018" name="Int. J. Syst. Evol. Microbiol.">
        <title>Glycomyces paridis sp. nov., isolated from the medicinal plant Paris polyphylla.</title>
        <authorList>
            <person name="Fang X.M."/>
            <person name="Bai J.L."/>
            <person name="Su J."/>
            <person name="Zhao L.L."/>
            <person name="Liu H.Y."/>
            <person name="Ma B.P."/>
            <person name="Zhang Y.Q."/>
            <person name="Yu L.Y."/>
        </authorList>
    </citation>
    <scope>NUCLEOTIDE SEQUENCE [LARGE SCALE GENOMIC DNA]</scope>
    <source>
        <strain evidence="2 3">CPCC 204357</strain>
    </source>
</reference>
<organism evidence="2 3">
    <name type="scientific">Glycomyces paridis</name>
    <dbReference type="NCBI Taxonomy" id="2126555"/>
    <lineage>
        <taxon>Bacteria</taxon>
        <taxon>Bacillati</taxon>
        <taxon>Actinomycetota</taxon>
        <taxon>Actinomycetes</taxon>
        <taxon>Glycomycetales</taxon>
        <taxon>Glycomycetaceae</taxon>
        <taxon>Glycomyces</taxon>
    </lineage>
</organism>
<dbReference type="OrthoDB" id="9803128at2"/>
<keyword evidence="3" id="KW-1185">Reference proteome</keyword>
<dbReference type="Gene3D" id="1.10.260.40">
    <property type="entry name" value="lambda repressor-like DNA-binding domains"/>
    <property type="match status" value="1"/>
</dbReference>
<dbReference type="Pfam" id="PF01381">
    <property type="entry name" value="HTH_3"/>
    <property type="match status" value="1"/>
</dbReference>
<sequence>MTDDLIRKARDAAGLSQAELAQLAKTSRPALSAYEHGQKSPTMTTAQRILEAAGFELAIEPRIRFSVHSTARGRPFHVPDHLPRLPAAAALAQVRLPLHLNWSDRGRVFDLAERRQRARVYAIVLREGLPADLLEYVDGLLLADLWDELVLPREIREAWTPLIRGGDR</sequence>
<protein>
    <submittedName>
        <fullName evidence="2">Helix-turn-helix transcriptional regulator</fullName>
    </submittedName>
</protein>
<evidence type="ECO:0000259" key="1">
    <source>
        <dbReference type="PROSITE" id="PS50943"/>
    </source>
</evidence>
<gene>
    <name evidence="2" type="ORF">E9998_14070</name>
</gene>
<dbReference type="InterPro" id="IPR010982">
    <property type="entry name" value="Lambda_DNA-bd_dom_sf"/>
</dbReference>
<evidence type="ECO:0000313" key="3">
    <source>
        <dbReference type="Proteomes" id="UP000305792"/>
    </source>
</evidence>
<dbReference type="AlphaFoldDB" id="A0A4V4HNV6"/>
<accession>A0A4V4HNV6</accession>
<evidence type="ECO:0000313" key="2">
    <source>
        <dbReference type="EMBL" id="THV27536.1"/>
    </source>
</evidence>
<proteinExistence type="predicted"/>
<dbReference type="Proteomes" id="UP000305792">
    <property type="component" value="Unassembled WGS sequence"/>
</dbReference>
<feature type="domain" description="HTH cro/C1-type" evidence="1">
    <location>
        <begin position="6"/>
        <end position="52"/>
    </location>
</feature>
<dbReference type="InterPro" id="IPR001387">
    <property type="entry name" value="Cro/C1-type_HTH"/>
</dbReference>
<name>A0A4V4HNV6_9ACTN</name>
<dbReference type="RefSeq" id="WP_136530342.1">
    <property type="nucleotide sequence ID" value="NZ_STGX01000010.1"/>
</dbReference>
<dbReference type="CDD" id="cd00093">
    <property type="entry name" value="HTH_XRE"/>
    <property type="match status" value="1"/>
</dbReference>